<dbReference type="InterPro" id="IPR001482">
    <property type="entry name" value="T2SS/T4SS_dom"/>
</dbReference>
<dbReference type="RefSeq" id="WP_186856068.1">
    <property type="nucleotide sequence ID" value="NZ_JACOOY010000016.1"/>
</dbReference>
<dbReference type="InterPro" id="IPR027417">
    <property type="entry name" value="P-loop_NTPase"/>
</dbReference>
<evidence type="ECO:0000313" key="3">
    <source>
        <dbReference type="EMBL" id="MBC5665894.1"/>
    </source>
</evidence>
<dbReference type="PROSITE" id="PS00662">
    <property type="entry name" value="T2SP_E"/>
    <property type="match status" value="1"/>
</dbReference>
<comment type="similarity">
    <text evidence="1">Belongs to the GSP E family.</text>
</comment>
<protein>
    <submittedName>
        <fullName evidence="3">PilT/PilU family type 4a pilus ATPase</fullName>
    </submittedName>
</protein>
<evidence type="ECO:0000313" key="4">
    <source>
        <dbReference type="Proteomes" id="UP000647235"/>
    </source>
</evidence>
<dbReference type="Pfam" id="PF00437">
    <property type="entry name" value="T2SSE"/>
    <property type="match status" value="1"/>
</dbReference>
<dbReference type="EMBL" id="JACOOY010000016">
    <property type="protein sequence ID" value="MBC5665894.1"/>
    <property type="molecule type" value="Genomic_DNA"/>
</dbReference>
<evidence type="ECO:0000259" key="2">
    <source>
        <dbReference type="PROSITE" id="PS00662"/>
    </source>
</evidence>
<dbReference type="SUPFAM" id="SSF52540">
    <property type="entry name" value="P-loop containing nucleoside triphosphate hydrolases"/>
    <property type="match status" value="1"/>
</dbReference>
<reference evidence="3 4" key="1">
    <citation type="submission" date="2020-08" db="EMBL/GenBank/DDBJ databases">
        <title>Genome public.</title>
        <authorList>
            <person name="Liu C."/>
            <person name="Sun Q."/>
        </authorList>
    </citation>
    <scope>NUCLEOTIDE SEQUENCE [LARGE SCALE GENOMIC DNA]</scope>
    <source>
        <strain evidence="3 4">NSJ-36</strain>
    </source>
</reference>
<name>A0ABR7EX39_9FIRM</name>
<gene>
    <name evidence="3" type="ORF">H8S07_11585</name>
</gene>
<dbReference type="Proteomes" id="UP000647235">
    <property type="component" value="Unassembled WGS sequence"/>
</dbReference>
<dbReference type="PANTHER" id="PTHR30486">
    <property type="entry name" value="TWITCHING MOTILITY PROTEIN PILT"/>
    <property type="match status" value="1"/>
</dbReference>
<keyword evidence="4" id="KW-1185">Reference proteome</keyword>
<dbReference type="NCBIfam" id="TIGR01420">
    <property type="entry name" value="pilT_fam"/>
    <property type="match status" value="1"/>
</dbReference>
<proteinExistence type="inferred from homology"/>
<dbReference type="PANTHER" id="PTHR30486:SF16">
    <property type="entry name" value="TWITCHING MOTILITY PROTEIN PILT"/>
    <property type="match status" value="1"/>
</dbReference>
<dbReference type="InterPro" id="IPR050921">
    <property type="entry name" value="T4SS_GSP_E_ATPase"/>
</dbReference>
<dbReference type="Gene3D" id="3.30.450.90">
    <property type="match status" value="1"/>
</dbReference>
<evidence type="ECO:0000256" key="1">
    <source>
        <dbReference type="ARBA" id="ARBA00006611"/>
    </source>
</evidence>
<dbReference type="InterPro" id="IPR006321">
    <property type="entry name" value="PilT/PilU"/>
</dbReference>
<comment type="caution">
    <text evidence="3">The sequence shown here is derived from an EMBL/GenBank/DDBJ whole genome shotgun (WGS) entry which is preliminary data.</text>
</comment>
<sequence>MITLASQLLEKTVSSNASDVFIVAGLPVSMRLNGIIVHEDEERLKPNDTAEIIKQIYQMANERDMQTLLATGDDDFSFSIPGLSRFRVSAFKQRGSLSAVIRVISFSLPDAKEQGIPQQIIDFADFSKGLVLVTGPAGSGKSTTLACVIDHINQTRHEHIITLEDPLEFLHRHNKSIVSQREISVDTVSYVTALRASLRQSPDVILLGEMRDFETIQVAMTAAETGHLIFSTLHTIGAANTIDRIIDVFPPNQQRQIAVQLSMVLQAVISQQLVPTIDGHQVPAFEIMTVTPAIRNMIRDNKIPQIDGMIYSSATPELVSMDASLLKLYKDGTIAKDTALTYATNPEMLKRRL</sequence>
<accession>A0ABR7EX39</accession>
<feature type="domain" description="Bacterial type II secretion system protein E" evidence="2">
    <location>
        <begin position="198"/>
        <end position="212"/>
    </location>
</feature>
<dbReference type="Gene3D" id="3.40.50.300">
    <property type="entry name" value="P-loop containing nucleotide triphosphate hydrolases"/>
    <property type="match status" value="1"/>
</dbReference>
<dbReference type="SMART" id="SM00382">
    <property type="entry name" value="AAA"/>
    <property type="match status" value="1"/>
</dbReference>
<dbReference type="CDD" id="cd01131">
    <property type="entry name" value="PilT"/>
    <property type="match status" value="1"/>
</dbReference>
<organism evidence="3 4">
    <name type="scientific">Dorea hominis</name>
    <dbReference type="NCBI Taxonomy" id="2763040"/>
    <lineage>
        <taxon>Bacteria</taxon>
        <taxon>Bacillati</taxon>
        <taxon>Bacillota</taxon>
        <taxon>Clostridia</taxon>
        <taxon>Lachnospirales</taxon>
        <taxon>Lachnospiraceae</taxon>
        <taxon>Dorea</taxon>
    </lineage>
</organism>
<dbReference type="InterPro" id="IPR003593">
    <property type="entry name" value="AAA+_ATPase"/>
</dbReference>